<dbReference type="InterPro" id="IPR017732">
    <property type="entry name" value="T4/T6SS_DotU"/>
</dbReference>
<evidence type="ECO:0000313" key="5">
    <source>
        <dbReference type="Proteomes" id="UP000838100"/>
    </source>
</evidence>
<accession>A0ABN8EFP5</accession>
<name>A0ABN8EFP5_9GAMM</name>
<keyword evidence="2" id="KW-0472">Membrane</keyword>
<dbReference type="Pfam" id="PF09850">
    <property type="entry name" value="DotU"/>
    <property type="match status" value="1"/>
</dbReference>
<keyword evidence="5" id="KW-1185">Reference proteome</keyword>
<sequence>MNNNFPGGDSDKTLIIPTPGGAQSHGAQAAQSNKVADHNFQPVSVHGGLSPLVNTASNLLTVIIKLRTTVNHNDFKSLHRSLCDEIKAFSNKANQQGIEQRQVLSAQYILCSTLDEAVLKTPWGATCGWANHSLLSIFHNETFGGEKYFSILKQVIVTPSQNVDLLELFYYTLSLGFEGKYRIEQRGAEQLQLIRDNLRQTIDNQRPPSAEELSGQWQSSYKSKNSLLTRTPIWVIGCIAGALLVLSFSGFQYWLHQDTAQSKQHIESFLITPTDNSEH</sequence>
<dbReference type="Gene3D" id="1.25.40.590">
    <property type="entry name" value="Type IV / VI secretion system, DotU"/>
    <property type="match status" value="1"/>
</dbReference>
<proteinExistence type="predicted"/>
<evidence type="ECO:0000256" key="2">
    <source>
        <dbReference type="SAM" id="Phobius"/>
    </source>
</evidence>
<dbReference type="InterPro" id="IPR038522">
    <property type="entry name" value="T4/T6SS_DotU_sf"/>
</dbReference>
<evidence type="ECO:0000256" key="1">
    <source>
        <dbReference type="SAM" id="MobiDB-lite"/>
    </source>
</evidence>
<dbReference type="PANTHER" id="PTHR38033:SF1">
    <property type="entry name" value="DOTU FAMILY TYPE IV_VI SECRETION SYSTEM PROTEIN"/>
    <property type="match status" value="1"/>
</dbReference>
<keyword evidence="2" id="KW-0812">Transmembrane</keyword>
<gene>
    <name evidence="4" type="ORF">SIN8267_00232</name>
</gene>
<keyword evidence="2" id="KW-1133">Transmembrane helix</keyword>
<organism evidence="4 5">
    <name type="scientific">Sinobacterium norvegicum</name>
    <dbReference type="NCBI Taxonomy" id="1641715"/>
    <lineage>
        <taxon>Bacteria</taxon>
        <taxon>Pseudomonadati</taxon>
        <taxon>Pseudomonadota</taxon>
        <taxon>Gammaproteobacteria</taxon>
        <taxon>Cellvibrionales</taxon>
        <taxon>Spongiibacteraceae</taxon>
        <taxon>Sinobacterium</taxon>
    </lineage>
</organism>
<dbReference type="NCBIfam" id="NF038228">
    <property type="entry name" value="IcmH_DotU_IVB"/>
    <property type="match status" value="1"/>
</dbReference>
<evidence type="ECO:0000259" key="3">
    <source>
        <dbReference type="Pfam" id="PF09850"/>
    </source>
</evidence>
<comment type="caution">
    <text evidence="4">The sequence shown here is derived from an EMBL/GenBank/DDBJ whole genome shotgun (WGS) entry which is preliminary data.</text>
</comment>
<dbReference type="EMBL" id="CAKLPX010000001">
    <property type="protein sequence ID" value="CAH0990147.1"/>
    <property type="molecule type" value="Genomic_DNA"/>
</dbReference>
<dbReference type="RefSeq" id="WP_237442837.1">
    <property type="nucleotide sequence ID" value="NZ_CAKLPX010000001.1"/>
</dbReference>
<dbReference type="PANTHER" id="PTHR38033">
    <property type="entry name" value="MEMBRANE PROTEIN-RELATED"/>
    <property type="match status" value="1"/>
</dbReference>
<reference evidence="4" key="1">
    <citation type="submission" date="2021-12" db="EMBL/GenBank/DDBJ databases">
        <authorList>
            <person name="Rodrigo-Torres L."/>
            <person name="Arahal R. D."/>
            <person name="Lucena T."/>
        </authorList>
    </citation>
    <scope>NUCLEOTIDE SEQUENCE</scope>
    <source>
        <strain evidence="4">CECT 8267</strain>
    </source>
</reference>
<dbReference type="Proteomes" id="UP000838100">
    <property type="component" value="Unassembled WGS sequence"/>
</dbReference>
<protein>
    <recommendedName>
        <fullName evidence="3">Type IV / VI secretion system DotU domain-containing protein</fullName>
    </recommendedName>
</protein>
<evidence type="ECO:0000313" key="4">
    <source>
        <dbReference type="EMBL" id="CAH0990147.1"/>
    </source>
</evidence>
<feature type="domain" description="Type IV / VI secretion system DotU" evidence="3">
    <location>
        <begin position="51"/>
        <end position="254"/>
    </location>
</feature>
<feature type="region of interest" description="Disordered" evidence="1">
    <location>
        <begin position="1"/>
        <end position="30"/>
    </location>
</feature>
<dbReference type="NCBIfam" id="TIGR03349">
    <property type="entry name" value="IV_VI_DotU"/>
    <property type="match status" value="1"/>
</dbReference>
<feature type="transmembrane region" description="Helical" evidence="2">
    <location>
        <begin position="233"/>
        <end position="255"/>
    </location>
</feature>
<feature type="compositionally biased region" description="Low complexity" evidence="1">
    <location>
        <begin position="20"/>
        <end position="30"/>
    </location>
</feature>